<evidence type="ECO:0000313" key="2">
    <source>
        <dbReference type="Proteomes" id="UP000295070"/>
    </source>
</evidence>
<proteinExistence type="predicted"/>
<protein>
    <submittedName>
        <fullName evidence="1">Uncharacterized protein</fullName>
    </submittedName>
</protein>
<dbReference type="EMBL" id="SCKG01000015">
    <property type="protein sequence ID" value="TDH03576.1"/>
    <property type="molecule type" value="Genomic_DNA"/>
</dbReference>
<comment type="caution">
    <text evidence="1">The sequence shown here is derived from an EMBL/GenBank/DDBJ whole genome shotgun (WGS) entry which is preliminary data.</text>
</comment>
<dbReference type="AlphaFoldDB" id="A0A484CJH5"/>
<sequence length="133" mass="14823">MATTSSLLSRGLGLVLVEFQYEYQGRDGALVSIKPNQALRAAGQEQRPLVAGAGDHDPRLQALLHPAKCVKELPRTSPHRWTSTHPVPVPTGAASCSRAVPVPVPFPVQRLWTKFPVIKRCWRNPEPNRWKKF</sequence>
<dbReference type="Proteomes" id="UP000295070">
    <property type="component" value="Chromosome 15"/>
</dbReference>
<gene>
    <name evidence="1" type="ORF">EPR50_G00165140</name>
</gene>
<name>A0A484CJH5_PERFV</name>
<dbReference type="STRING" id="8167.A0A484CJH5"/>
<accession>A0A484CJH5</accession>
<organism evidence="1 2">
    <name type="scientific">Perca flavescens</name>
    <name type="common">American yellow perch</name>
    <name type="synonym">Morone flavescens</name>
    <dbReference type="NCBI Taxonomy" id="8167"/>
    <lineage>
        <taxon>Eukaryota</taxon>
        <taxon>Metazoa</taxon>
        <taxon>Chordata</taxon>
        <taxon>Craniata</taxon>
        <taxon>Vertebrata</taxon>
        <taxon>Euteleostomi</taxon>
        <taxon>Actinopterygii</taxon>
        <taxon>Neopterygii</taxon>
        <taxon>Teleostei</taxon>
        <taxon>Neoteleostei</taxon>
        <taxon>Acanthomorphata</taxon>
        <taxon>Eupercaria</taxon>
        <taxon>Perciformes</taxon>
        <taxon>Percoidei</taxon>
        <taxon>Percidae</taxon>
        <taxon>Percinae</taxon>
        <taxon>Perca</taxon>
    </lineage>
</organism>
<keyword evidence="2" id="KW-1185">Reference proteome</keyword>
<reference evidence="1 2" key="1">
    <citation type="submission" date="2019-01" db="EMBL/GenBank/DDBJ databases">
        <title>A chromosome-scale genome assembly of the yellow perch, Perca flavescens.</title>
        <authorList>
            <person name="Feron R."/>
            <person name="Morvezen R."/>
            <person name="Bestin A."/>
            <person name="Haffray P."/>
            <person name="Klopp C."/>
            <person name="Zahm M."/>
            <person name="Cabau C."/>
            <person name="Roques C."/>
            <person name="Donnadieu C."/>
            <person name="Bouchez O."/>
            <person name="Christie M."/>
            <person name="Larson W."/>
            <person name="Guiguen Y."/>
        </authorList>
    </citation>
    <scope>NUCLEOTIDE SEQUENCE [LARGE SCALE GENOMIC DNA]</scope>
    <source>
        <strain evidence="1">YP-PL-M2</strain>
        <tissue evidence="1">Blood</tissue>
    </source>
</reference>
<evidence type="ECO:0000313" key="1">
    <source>
        <dbReference type="EMBL" id="TDH03576.1"/>
    </source>
</evidence>